<organism evidence="1 2">
    <name type="scientific">Buttiauxella brennerae ATCC 51605</name>
    <dbReference type="NCBI Taxonomy" id="1354251"/>
    <lineage>
        <taxon>Bacteria</taxon>
        <taxon>Pseudomonadati</taxon>
        <taxon>Pseudomonadota</taxon>
        <taxon>Gammaproteobacteria</taxon>
        <taxon>Enterobacterales</taxon>
        <taxon>Enterobacteriaceae</taxon>
        <taxon>Buttiauxella</taxon>
    </lineage>
</organism>
<comment type="caution">
    <text evidence="1">The sequence shown here is derived from an EMBL/GenBank/DDBJ whole genome shotgun (WGS) entry which is preliminary data.</text>
</comment>
<sequence length="56" mass="5899">MRLTPNSSNNMCGRGGFLIHGESSVHRGEASDGCIVATLSERKDIAASGDHTLIVE</sequence>
<reference evidence="1 2" key="1">
    <citation type="submission" date="2016-04" db="EMBL/GenBank/DDBJ databases">
        <title>ATOL: Assembling a taxonomically balanced genome-scale reconstruction of the evolutionary history of the Enterobacteriaceae.</title>
        <authorList>
            <person name="Plunkett G.III."/>
            <person name="Neeno-Eckwall E.C."/>
            <person name="Glasner J.D."/>
            <person name="Perna N.T."/>
        </authorList>
    </citation>
    <scope>NUCLEOTIDE SEQUENCE [LARGE SCALE GENOMIC DNA]</scope>
    <source>
        <strain evidence="1 2">ATCC 51605</strain>
    </source>
</reference>
<evidence type="ECO:0000313" key="2">
    <source>
        <dbReference type="Proteomes" id="UP000078410"/>
    </source>
</evidence>
<dbReference type="Proteomes" id="UP000078410">
    <property type="component" value="Unassembled WGS sequence"/>
</dbReference>
<accession>A0A1B7ISY5</accession>
<dbReference type="PATRIC" id="fig|1354251.4.peg.1424"/>
<proteinExistence type="predicted"/>
<gene>
    <name evidence="1" type="ORF">M975_1386</name>
</gene>
<evidence type="ECO:0000313" key="1">
    <source>
        <dbReference type="EMBL" id="OAT32947.1"/>
    </source>
</evidence>
<evidence type="ECO:0008006" key="3">
    <source>
        <dbReference type="Google" id="ProtNLM"/>
    </source>
</evidence>
<protein>
    <recommendedName>
        <fullName evidence="3">DUF2778 domain-containing protein</fullName>
    </recommendedName>
</protein>
<dbReference type="EMBL" id="LXER01000011">
    <property type="protein sequence ID" value="OAT32947.1"/>
    <property type="molecule type" value="Genomic_DNA"/>
</dbReference>
<dbReference type="AlphaFoldDB" id="A0A1B7ISY5"/>
<name>A0A1B7ISY5_9ENTR</name>
<keyword evidence="2" id="KW-1185">Reference proteome</keyword>